<dbReference type="InterPro" id="IPR000834">
    <property type="entry name" value="Peptidase_M14"/>
</dbReference>
<dbReference type="FunFam" id="3.40.630.10:FF:000050">
    <property type="entry name" value="Carboxypeptidase O"/>
    <property type="match status" value="1"/>
</dbReference>
<evidence type="ECO:0000256" key="2">
    <source>
        <dbReference type="ARBA" id="ARBA00004303"/>
    </source>
</evidence>
<gene>
    <name evidence="22 23" type="primary">LOC100490370</name>
</gene>
<dbReference type="GO" id="GO:0016324">
    <property type="term" value="C:apical plasma membrane"/>
    <property type="evidence" value="ECO:0007669"/>
    <property type="project" value="UniProtKB-SubCell"/>
</dbReference>
<evidence type="ECO:0000256" key="17">
    <source>
        <dbReference type="ARBA" id="ARBA00058352"/>
    </source>
</evidence>
<name>A0A8J1IY55_XENTR</name>
<dbReference type="InterPro" id="IPR057246">
    <property type="entry name" value="CARBOXYPEPT_ZN_1"/>
</dbReference>
<evidence type="ECO:0000256" key="7">
    <source>
        <dbReference type="ARBA" id="ARBA00022670"/>
    </source>
</evidence>
<keyword evidence="9" id="KW-0732">Signal</keyword>
<keyword evidence="4" id="KW-1003">Cell membrane</keyword>
<evidence type="ECO:0000313" key="22">
    <source>
        <dbReference type="RefSeq" id="XP_031749426.1"/>
    </source>
</evidence>
<keyword evidence="14" id="KW-1015">Disulfide bond</keyword>
<dbReference type="Xenbase" id="XB-GENE-29080155">
    <property type="gene designation" value="LOC100490370"/>
</dbReference>
<keyword evidence="10" id="KW-0378">Hydrolase</keyword>
<evidence type="ECO:0000256" key="9">
    <source>
        <dbReference type="ARBA" id="ARBA00022729"/>
    </source>
</evidence>
<dbReference type="PROSITE" id="PS00132">
    <property type="entry name" value="CARBOXYPEPT_ZN_1"/>
    <property type="match status" value="1"/>
</dbReference>
<keyword evidence="6 22" id="KW-0121">Carboxypeptidase</keyword>
<evidence type="ECO:0000256" key="18">
    <source>
        <dbReference type="ARBA" id="ARBA00071404"/>
    </source>
</evidence>
<dbReference type="PROSITE" id="PS52035">
    <property type="entry name" value="PEPTIDASE_M14"/>
    <property type="match status" value="1"/>
</dbReference>
<reference evidence="22" key="1">
    <citation type="submission" date="2025-08" db="UniProtKB">
        <authorList>
            <consortium name="RefSeq"/>
        </authorList>
    </citation>
    <scope>IDENTIFICATION</scope>
    <source>
        <strain evidence="22">Nigerian</strain>
        <tissue evidence="22">Liver and blood</tissue>
    </source>
</reference>
<keyword evidence="13" id="KW-0472">Membrane</keyword>
<dbReference type="PANTHER" id="PTHR11705:SF151">
    <property type="entry name" value="CARBOXYPEPTIDASE O"/>
    <property type="match status" value="1"/>
</dbReference>
<protein>
    <recommendedName>
        <fullName evidence="18">Carboxypeptidase O</fullName>
    </recommendedName>
</protein>
<dbReference type="Pfam" id="PF00246">
    <property type="entry name" value="Peptidase_M14"/>
    <property type="match status" value="1"/>
</dbReference>
<evidence type="ECO:0000256" key="16">
    <source>
        <dbReference type="ARBA" id="ARBA00023288"/>
    </source>
</evidence>
<dbReference type="SUPFAM" id="SSF54897">
    <property type="entry name" value="Protease propeptides/inhibitors"/>
    <property type="match status" value="1"/>
</dbReference>
<evidence type="ECO:0000256" key="13">
    <source>
        <dbReference type="ARBA" id="ARBA00023136"/>
    </source>
</evidence>
<dbReference type="AlphaFoldDB" id="A0A8J1IY55"/>
<dbReference type="SMART" id="SM00631">
    <property type="entry name" value="Zn_pept"/>
    <property type="match status" value="1"/>
</dbReference>
<keyword evidence="7" id="KW-0645">Protease</keyword>
<evidence type="ECO:0000259" key="20">
    <source>
        <dbReference type="PROSITE" id="PS52035"/>
    </source>
</evidence>
<evidence type="ECO:0000256" key="5">
    <source>
        <dbReference type="ARBA" id="ARBA00022622"/>
    </source>
</evidence>
<dbReference type="InterPro" id="IPR003146">
    <property type="entry name" value="M14A_act_pep"/>
</dbReference>
<dbReference type="AGR" id="Xenbase:XB-GENE-29080155"/>
<evidence type="ECO:0000313" key="21">
    <source>
        <dbReference type="Proteomes" id="UP000008143"/>
    </source>
</evidence>
<keyword evidence="5" id="KW-0336">GPI-anchor</keyword>
<accession>A0A8J1IY55</accession>
<dbReference type="Gene3D" id="3.40.630.10">
    <property type="entry name" value="Zn peptidases"/>
    <property type="match status" value="1"/>
</dbReference>
<comment type="function">
    <text evidence="17">Carboxypeptidase which preferentially cleaves C-terminal acidic residues from peptides and proteins. Can also cleave C-terminal hydrophobic amino acids, with a preference for small residues over large residues.</text>
</comment>
<keyword evidence="21" id="KW-1185">Reference proteome</keyword>
<keyword evidence="11" id="KW-0862">Zinc</keyword>
<evidence type="ECO:0000256" key="10">
    <source>
        <dbReference type="ARBA" id="ARBA00022801"/>
    </source>
</evidence>
<feature type="domain" description="Peptidase M14" evidence="20">
    <location>
        <begin position="161"/>
        <end position="457"/>
    </location>
</feature>
<dbReference type="PRINTS" id="PR00765">
    <property type="entry name" value="CRBOXYPTASEA"/>
</dbReference>
<dbReference type="GO" id="GO:0004181">
    <property type="term" value="F:metallocarboxypeptidase activity"/>
    <property type="evidence" value="ECO:0000318"/>
    <property type="project" value="GO_Central"/>
</dbReference>
<keyword evidence="12" id="KW-0482">Metalloprotease</keyword>
<comment type="cofactor">
    <cofactor evidence="1">
        <name>Zn(2+)</name>
        <dbReference type="ChEBI" id="CHEBI:29105"/>
    </cofactor>
</comment>
<dbReference type="GO" id="GO:0008270">
    <property type="term" value="F:zinc ion binding"/>
    <property type="evidence" value="ECO:0007669"/>
    <property type="project" value="InterPro"/>
</dbReference>
<comment type="subcellular location">
    <subcellularLocation>
        <location evidence="2">Apical cell membrane</location>
        <topology evidence="2">Lipid-anchor</topology>
        <topology evidence="2">GPI-anchor</topology>
    </subcellularLocation>
</comment>
<dbReference type="Proteomes" id="UP000008143">
    <property type="component" value="Chromosome 9"/>
</dbReference>
<dbReference type="GO" id="GO:0006508">
    <property type="term" value="P:proteolysis"/>
    <property type="evidence" value="ECO:0000318"/>
    <property type="project" value="GO_Central"/>
</dbReference>
<feature type="active site" description="Proton donor/acceptor" evidence="19">
    <location>
        <position position="423"/>
    </location>
</feature>
<evidence type="ECO:0000256" key="15">
    <source>
        <dbReference type="ARBA" id="ARBA00023180"/>
    </source>
</evidence>
<dbReference type="InterPro" id="IPR036990">
    <property type="entry name" value="M14A-like_propep"/>
</dbReference>
<dbReference type="GO" id="GO:0005615">
    <property type="term" value="C:extracellular space"/>
    <property type="evidence" value="ECO:0000318"/>
    <property type="project" value="GO_Central"/>
</dbReference>
<keyword evidence="8" id="KW-0479">Metal-binding</keyword>
<keyword evidence="16" id="KW-0449">Lipoprotein</keyword>
<evidence type="ECO:0000256" key="19">
    <source>
        <dbReference type="PROSITE-ProRule" id="PRU01379"/>
    </source>
</evidence>
<dbReference type="Pfam" id="PF02244">
    <property type="entry name" value="Propep_M14"/>
    <property type="match status" value="1"/>
</dbReference>
<dbReference type="PANTHER" id="PTHR11705">
    <property type="entry name" value="PROTEASE FAMILY M14 CARBOXYPEPTIDASE A,B"/>
    <property type="match status" value="1"/>
</dbReference>
<sequence length="491" mass="56766">METSTDDCGQLALASSSRAKNRLKRKKLKAKDNFSCHKMHHLWIVWTFGTLTLQVCCTGTEYDGGNILEITPESEKQVQCLQNILQSWLLDLLKPLQPEDINVKTTVHVRIPSTALQLVKEDLLHCSQSLEILTGNVKYIEEDKIDTKETRKTINEYNYTTYHPMNEIYDWINGIAKKHSQFVTQHLLGLTYESRPMQYLKISQPSENHKKIVWIDCGIHAREWIAPAFCQWFVKEQIVQNYQNDQRIRKILQNLDIYVLPVLNIDGYIYSWTKERLWRKNRSQYGNGTCYGVDLNRNFNVSWCTHRSSTNCSSNSFCGSSPVSEPETRAVVEFVESRKADIVCFLTMHSYSQLILTAYGYSTGLSRNYNEIFKVAEMAASAMEKIHGTKYRAGPFSKLLYEASGTSQDWVHDLGIDFSFTFELRDNGSHKFTLPEDQIQPTCEETMAGVMTIIEYVNEKYFPNKASTTVFNCWINILIFNTFMQVSVLFF</sequence>
<evidence type="ECO:0000256" key="4">
    <source>
        <dbReference type="ARBA" id="ARBA00022475"/>
    </source>
</evidence>
<proteinExistence type="inferred from homology"/>
<evidence type="ECO:0000256" key="14">
    <source>
        <dbReference type="ARBA" id="ARBA00023157"/>
    </source>
</evidence>
<evidence type="ECO:0000256" key="1">
    <source>
        <dbReference type="ARBA" id="ARBA00001947"/>
    </source>
</evidence>
<dbReference type="OrthoDB" id="3626597at2759"/>
<evidence type="ECO:0000256" key="12">
    <source>
        <dbReference type="ARBA" id="ARBA00023049"/>
    </source>
</evidence>
<evidence type="ECO:0000313" key="23">
    <source>
        <dbReference type="Xenbase" id="XB-GENE-29080155"/>
    </source>
</evidence>
<keyword evidence="15" id="KW-0325">Glycoprotein</keyword>
<evidence type="ECO:0000256" key="6">
    <source>
        <dbReference type="ARBA" id="ARBA00022645"/>
    </source>
</evidence>
<dbReference type="SUPFAM" id="SSF53187">
    <property type="entry name" value="Zn-dependent exopeptidases"/>
    <property type="match status" value="1"/>
</dbReference>
<evidence type="ECO:0000256" key="8">
    <source>
        <dbReference type="ARBA" id="ARBA00022723"/>
    </source>
</evidence>
<comment type="similarity">
    <text evidence="3 19">Belongs to the peptidase M14 family.</text>
</comment>
<dbReference type="RefSeq" id="XP_031749426.1">
    <property type="nucleotide sequence ID" value="XM_031893566.1"/>
</dbReference>
<dbReference type="Gene3D" id="3.30.70.340">
    <property type="entry name" value="Metallocarboxypeptidase-like"/>
    <property type="match status" value="1"/>
</dbReference>
<organism evidence="21 22">
    <name type="scientific">Xenopus tropicalis</name>
    <name type="common">Western clawed frog</name>
    <name type="synonym">Silurana tropicalis</name>
    <dbReference type="NCBI Taxonomy" id="8364"/>
    <lineage>
        <taxon>Eukaryota</taxon>
        <taxon>Metazoa</taxon>
        <taxon>Chordata</taxon>
        <taxon>Craniata</taxon>
        <taxon>Vertebrata</taxon>
        <taxon>Euteleostomi</taxon>
        <taxon>Amphibia</taxon>
        <taxon>Batrachia</taxon>
        <taxon>Anura</taxon>
        <taxon>Pipoidea</taxon>
        <taxon>Pipidae</taxon>
        <taxon>Xenopodinae</taxon>
        <taxon>Xenopus</taxon>
        <taxon>Silurana</taxon>
    </lineage>
</organism>
<evidence type="ECO:0000256" key="11">
    <source>
        <dbReference type="ARBA" id="ARBA00022833"/>
    </source>
</evidence>
<evidence type="ECO:0000256" key="3">
    <source>
        <dbReference type="ARBA" id="ARBA00005988"/>
    </source>
</evidence>
<dbReference type="OMA" id="KSEMICF"/>
<dbReference type="GeneID" id="100490370"/>
<dbReference type="GO" id="GO:0098552">
    <property type="term" value="C:side of membrane"/>
    <property type="evidence" value="ECO:0007669"/>
    <property type="project" value="UniProtKB-KW"/>
</dbReference>